<keyword evidence="1" id="KW-1133">Transmembrane helix</keyword>
<name>A0ABU8C3H5_9GAMM</name>
<dbReference type="Proteomes" id="UP001375382">
    <property type="component" value="Unassembled WGS sequence"/>
</dbReference>
<keyword evidence="1" id="KW-0472">Membrane</keyword>
<proteinExistence type="predicted"/>
<evidence type="ECO:0000256" key="1">
    <source>
        <dbReference type="SAM" id="Phobius"/>
    </source>
</evidence>
<comment type="caution">
    <text evidence="2">The sequence shown here is derived from an EMBL/GenBank/DDBJ whole genome shotgun (WGS) entry which is preliminary data.</text>
</comment>
<accession>A0ABU8C3H5</accession>
<evidence type="ECO:0000313" key="3">
    <source>
        <dbReference type="Proteomes" id="UP001375382"/>
    </source>
</evidence>
<gene>
    <name evidence="2" type="ORF">MN202_02475</name>
</gene>
<feature type="transmembrane region" description="Helical" evidence="1">
    <location>
        <begin position="5"/>
        <end position="21"/>
    </location>
</feature>
<protein>
    <submittedName>
        <fullName evidence="2">Uncharacterized protein</fullName>
    </submittedName>
</protein>
<sequence>MIKLLYLMPVLMCVFWFWYLQQRGLSVKQGIKGFGYIIGFNLIIALSLWLLMILTQR</sequence>
<reference evidence="2 3" key="1">
    <citation type="journal article" date="2023" name="Ecotoxicol. Environ. Saf.">
        <title>Mercury remediation potential of mercury-resistant strain Rheinheimera metallidurans sp. nov. isolated from a municipal waste dumping site.</title>
        <authorList>
            <person name="Yadav V."/>
            <person name="Manjhi A."/>
            <person name="Vadakedath N."/>
        </authorList>
    </citation>
    <scope>NUCLEOTIDE SEQUENCE [LARGE SCALE GENOMIC DNA]</scope>
    <source>
        <strain evidence="2 3">E-49</strain>
    </source>
</reference>
<dbReference type="RefSeq" id="WP_335734507.1">
    <property type="nucleotide sequence ID" value="NZ_JALAAR010000002.1"/>
</dbReference>
<organism evidence="2 3">
    <name type="scientific">Rheinheimera muenzenbergensis</name>
    <dbReference type="NCBI Taxonomy" id="1193628"/>
    <lineage>
        <taxon>Bacteria</taxon>
        <taxon>Pseudomonadati</taxon>
        <taxon>Pseudomonadota</taxon>
        <taxon>Gammaproteobacteria</taxon>
        <taxon>Chromatiales</taxon>
        <taxon>Chromatiaceae</taxon>
        <taxon>Rheinheimera</taxon>
    </lineage>
</organism>
<evidence type="ECO:0000313" key="2">
    <source>
        <dbReference type="EMBL" id="MEH8016087.1"/>
    </source>
</evidence>
<keyword evidence="1" id="KW-0812">Transmembrane</keyword>
<dbReference type="EMBL" id="JALAAR010000002">
    <property type="protein sequence ID" value="MEH8016087.1"/>
    <property type="molecule type" value="Genomic_DNA"/>
</dbReference>
<feature type="transmembrane region" description="Helical" evidence="1">
    <location>
        <begin position="33"/>
        <end position="54"/>
    </location>
</feature>
<keyword evidence="3" id="KW-1185">Reference proteome</keyword>